<keyword evidence="3" id="KW-1185">Reference proteome</keyword>
<dbReference type="InterPro" id="IPR001173">
    <property type="entry name" value="Glyco_trans_2-like"/>
</dbReference>
<dbReference type="Proteomes" id="UP001198962">
    <property type="component" value="Unassembled WGS sequence"/>
</dbReference>
<dbReference type="RefSeq" id="WP_308451214.1">
    <property type="nucleotide sequence ID" value="NZ_JAJEPU010000016.1"/>
</dbReference>
<evidence type="ECO:0000313" key="3">
    <source>
        <dbReference type="Proteomes" id="UP001198962"/>
    </source>
</evidence>
<dbReference type="InterPro" id="IPR029044">
    <property type="entry name" value="Nucleotide-diphossugar_trans"/>
</dbReference>
<dbReference type="Pfam" id="PF00535">
    <property type="entry name" value="Glycos_transf_2"/>
    <property type="match status" value="1"/>
</dbReference>
<protein>
    <submittedName>
        <fullName evidence="2">Glycosyltransferase</fullName>
    </submittedName>
</protein>
<feature type="domain" description="Glycosyltransferase 2-like" evidence="1">
    <location>
        <begin position="5"/>
        <end position="174"/>
    </location>
</feature>
<evidence type="ECO:0000313" key="2">
    <source>
        <dbReference type="EMBL" id="MCC2164606.1"/>
    </source>
</evidence>
<dbReference type="AlphaFoldDB" id="A0AAE3APT1"/>
<dbReference type="SUPFAM" id="SSF53448">
    <property type="entry name" value="Nucleotide-diphospho-sugar transferases"/>
    <property type="match status" value="1"/>
</dbReference>
<name>A0AAE3APT1_9FIRM</name>
<dbReference type="Gene3D" id="3.90.550.10">
    <property type="entry name" value="Spore Coat Polysaccharide Biosynthesis Protein SpsA, Chain A"/>
    <property type="match status" value="1"/>
</dbReference>
<dbReference type="CDD" id="cd00761">
    <property type="entry name" value="Glyco_tranf_GTA_type"/>
    <property type="match status" value="1"/>
</dbReference>
<organism evidence="2 3">
    <name type="scientific">Brotaphodocola catenula</name>
    <dbReference type="NCBI Taxonomy" id="2885361"/>
    <lineage>
        <taxon>Bacteria</taxon>
        <taxon>Bacillati</taxon>
        <taxon>Bacillota</taxon>
        <taxon>Clostridia</taxon>
        <taxon>Lachnospirales</taxon>
        <taxon>Lachnospiraceae</taxon>
        <taxon>Brotaphodocola</taxon>
    </lineage>
</organism>
<accession>A0AAE3APT1</accession>
<gene>
    <name evidence="2" type="ORF">LKD32_06885</name>
</gene>
<reference evidence="2" key="1">
    <citation type="submission" date="2021-10" db="EMBL/GenBank/DDBJ databases">
        <title>Anaerobic single-cell dispensing facilitates the cultivation of human gut bacteria.</title>
        <authorList>
            <person name="Afrizal A."/>
        </authorList>
    </citation>
    <scope>NUCLEOTIDE SEQUENCE</scope>
    <source>
        <strain evidence="2">CLA-AA-H274</strain>
    </source>
</reference>
<proteinExistence type="predicted"/>
<comment type="caution">
    <text evidence="2">The sequence shown here is derived from an EMBL/GenBank/DDBJ whole genome shotgun (WGS) entry which is preliminary data.</text>
</comment>
<evidence type="ECO:0000259" key="1">
    <source>
        <dbReference type="Pfam" id="PF00535"/>
    </source>
</evidence>
<sequence>MTVDVLIPAYRPDRRFARLLQMLSKQTVKPRRIIVVNTEESYWNEEGYKGIRGLEVHHVTKAEFDHGGTRNLAAWYSEAEIMIFMTQDAVPQDEYLIEELLKAFDQTGPHGEVIAQAYARQLPAKNCHLIERLTRDFNYPDQPMVKTKADLERLGIKTYFASNVCCAYRKDIFEAREGFITSTIFNEDMIYAGGIIQDGYAIAYVPSAKVIHSHNLSPLEQFHRNFDMAVSQADHPEVFEGLPSEGEGIRLVKQTAVKLLKKGRFWLIPSLIVSSGCKYLGYRMGKKYRSLPRKVILWCSMSPAYWERRWKERQA</sequence>
<dbReference type="EMBL" id="JAJEPU010000016">
    <property type="protein sequence ID" value="MCC2164606.1"/>
    <property type="molecule type" value="Genomic_DNA"/>
</dbReference>